<feature type="compositionally biased region" description="Polar residues" evidence="1">
    <location>
        <begin position="1"/>
        <end position="11"/>
    </location>
</feature>
<feature type="compositionally biased region" description="Basic residues" evidence="1">
    <location>
        <begin position="14"/>
        <end position="29"/>
    </location>
</feature>
<keyword evidence="3" id="KW-1185">Reference proteome</keyword>
<gene>
    <name evidence="2" type="ORF">THAOC_29957</name>
</gene>
<protein>
    <submittedName>
        <fullName evidence="2">Uncharacterized protein</fullName>
    </submittedName>
</protein>
<dbReference type="Proteomes" id="UP000266841">
    <property type="component" value="Unassembled WGS sequence"/>
</dbReference>
<dbReference type="AlphaFoldDB" id="K0RF84"/>
<evidence type="ECO:0000313" key="3">
    <source>
        <dbReference type="Proteomes" id="UP000266841"/>
    </source>
</evidence>
<feature type="non-terminal residue" evidence="2">
    <location>
        <position position="168"/>
    </location>
</feature>
<name>K0RF84_THAOC</name>
<accession>K0RF84</accession>
<proteinExistence type="predicted"/>
<feature type="region of interest" description="Disordered" evidence="1">
    <location>
        <begin position="1"/>
        <end position="168"/>
    </location>
</feature>
<sequence length="168" mass="17515">MMGAGPSSTQTPRPPRRRRLDLPPPRRRPAVLQAEEPPALPAVPQGAAAPPNPSKQAAAEPRGRRAGSAGLPNKHRPRPVAQERSASVPPKKRHRWDNPGYVKGTGAAGIKAGGPGRRSTPFSRHHGPGTSGDGRPTTVGRAGRTVSADAASASGHPPEEARQQPTQP</sequence>
<organism evidence="2 3">
    <name type="scientific">Thalassiosira oceanica</name>
    <name type="common">Marine diatom</name>
    <dbReference type="NCBI Taxonomy" id="159749"/>
    <lineage>
        <taxon>Eukaryota</taxon>
        <taxon>Sar</taxon>
        <taxon>Stramenopiles</taxon>
        <taxon>Ochrophyta</taxon>
        <taxon>Bacillariophyta</taxon>
        <taxon>Coscinodiscophyceae</taxon>
        <taxon>Thalassiosirophycidae</taxon>
        <taxon>Thalassiosirales</taxon>
        <taxon>Thalassiosiraceae</taxon>
        <taxon>Thalassiosira</taxon>
    </lineage>
</organism>
<evidence type="ECO:0000313" key="2">
    <source>
        <dbReference type="EMBL" id="EJK50929.1"/>
    </source>
</evidence>
<reference evidence="2 3" key="1">
    <citation type="journal article" date="2012" name="Genome Biol.">
        <title>Genome and low-iron response of an oceanic diatom adapted to chronic iron limitation.</title>
        <authorList>
            <person name="Lommer M."/>
            <person name="Specht M."/>
            <person name="Roy A.S."/>
            <person name="Kraemer L."/>
            <person name="Andreson R."/>
            <person name="Gutowska M.A."/>
            <person name="Wolf J."/>
            <person name="Bergner S.V."/>
            <person name="Schilhabel M.B."/>
            <person name="Klostermeier U.C."/>
            <person name="Beiko R.G."/>
            <person name="Rosenstiel P."/>
            <person name="Hippler M."/>
            <person name="Laroche J."/>
        </authorList>
    </citation>
    <scope>NUCLEOTIDE SEQUENCE [LARGE SCALE GENOMIC DNA]</scope>
    <source>
        <strain evidence="2 3">CCMP1005</strain>
    </source>
</reference>
<comment type="caution">
    <text evidence="2">The sequence shown here is derived from an EMBL/GenBank/DDBJ whole genome shotgun (WGS) entry which is preliminary data.</text>
</comment>
<evidence type="ECO:0000256" key="1">
    <source>
        <dbReference type="SAM" id="MobiDB-lite"/>
    </source>
</evidence>
<dbReference type="EMBL" id="AGNL01042590">
    <property type="protein sequence ID" value="EJK50929.1"/>
    <property type="molecule type" value="Genomic_DNA"/>
</dbReference>